<dbReference type="GO" id="GO:0005886">
    <property type="term" value="C:plasma membrane"/>
    <property type="evidence" value="ECO:0007669"/>
    <property type="project" value="UniProtKB-SubCell"/>
</dbReference>
<keyword evidence="2" id="KW-0813">Transport</keyword>
<dbReference type="Pfam" id="PF00005">
    <property type="entry name" value="ABC_tran"/>
    <property type="match status" value="1"/>
</dbReference>
<dbReference type="InterPro" id="IPR017871">
    <property type="entry name" value="ABC_transporter-like_CS"/>
</dbReference>
<dbReference type="SUPFAM" id="SSF52540">
    <property type="entry name" value="P-loop containing nucleoside triphosphate hydrolases"/>
    <property type="match status" value="1"/>
</dbReference>
<dbReference type="PIRSF" id="PIRSF039085">
    <property type="entry name" value="ABC_ATPase_HisP"/>
    <property type="match status" value="1"/>
</dbReference>
<dbReference type="CDD" id="cd03262">
    <property type="entry name" value="ABC_HisP_GlnQ"/>
    <property type="match status" value="1"/>
</dbReference>
<keyword evidence="3" id="KW-1003">Cell membrane</keyword>
<dbReference type="Gene3D" id="3.40.50.300">
    <property type="entry name" value="P-loop containing nucleotide triphosphate hydrolases"/>
    <property type="match status" value="1"/>
</dbReference>
<protein>
    <submittedName>
        <fullName evidence="8">Amino acid ABC transporter ATP-binding protein</fullName>
    </submittedName>
</protein>
<keyword evidence="6" id="KW-0472">Membrane</keyword>
<dbReference type="Proteomes" id="UP000480303">
    <property type="component" value="Unassembled WGS sequence"/>
</dbReference>
<dbReference type="GO" id="GO:0016887">
    <property type="term" value="F:ATP hydrolysis activity"/>
    <property type="evidence" value="ECO:0007669"/>
    <property type="project" value="InterPro"/>
</dbReference>
<dbReference type="GO" id="GO:0005524">
    <property type="term" value="F:ATP binding"/>
    <property type="evidence" value="ECO:0007669"/>
    <property type="project" value="UniProtKB-KW"/>
</dbReference>
<reference evidence="8 9" key="1">
    <citation type="submission" date="2020-02" db="EMBL/GenBank/DDBJ databases">
        <title>Draft genome sequence of Lactococcus sp. Hs30E4-3.</title>
        <authorList>
            <person name="Noda S."/>
            <person name="Yuki M."/>
            <person name="Ohkuma M."/>
        </authorList>
    </citation>
    <scope>NUCLEOTIDE SEQUENCE [LARGE SCALE GENOMIC DNA]</scope>
    <source>
        <strain evidence="8 9">Hs30E4-3</strain>
    </source>
</reference>
<name>A0A6A0BEI3_9LACT</name>
<dbReference type="PROSITE" id="PS50893">
    <property type="entry name" value="ABC_TRANSPORTER_2"/>
    <property type="match status" value="1"/>
</dbReference>
<evidence type="ECO:0000256" key="3">
    <source>
        <dbReference type="ARBA" id="ARBA00022475"/>
    </source>
</evidence>
<evidence type="ECO:0000256" key="5">
    <source>
        <dbReference type="ARBA" id="ARBA00022840"/>
    </source>
</evidence>
<dbReference type="EMBL" id="BLLI01000063">
    <property type="protein sequence ID" value="GFH43186.1"/>
    <property type="molecule type" value="Genomic_DNA"/>
</dbReference>
<feature type="domain" description="ABC transporter" evidence="7">
    <location>
        <begin position="3"/>
        <end position="240"/>
    </location>
</feature>
<evidence type="ECO:0000256" key="6">
    <source>
        <dbReference type="ARBA" id="ARBA00023136"/>
    </source>
</evidence>
<organism evidence="8 9">
    <name type="scientific">Pseudolactococcus hodotermopsidis</name>
    <dbReference type="NCBI Taxonomy" id="2709157"/>
    <lineage>
        <taxon>Bacteria</taxon>
        <taxon>Bacillati</taxon>
        <taxon>Bacillota</taxon>
        <taxon>Bacilli</taxon>
        <taxon>Lactobacillales</taxon>
        <taxon>Streptococcaceae</taxon>
        <taxon>Pseudolactococcus</taxon>
    </lineage>
</organism>
<comment type="subcellular location">
    <subcellularLocation>
        <location evidence="1">Cell membrane</location>
        <topology evidence="1">Peripheral membrane protein</topology>
    </subcellularLocation>
</comment>
<dbReference type="PANTHER" id="PTHR43166:SF35">
    <property type="entry name" value="L-CYSTINE IMPORT ATP-BINDING PROTEIN TCYN"/>
    <property type="match status" value="1"/>
</dbReference>
<evidence type="ECO:0000256" key="4">
    <source>
        <dbReference type="ARBA" id="ARBA00022741"/>
    </source>
</evidence>
<dbReference type="InterPro" id="IPR050086">
    <property type="entry name" value="MetN_ABC_transporter-like"/>
</dbReference>
<evidence type="ECO:0000313" key="8">
    <source>
        <dbReference type="EMBL" id="GFH43186.1"/>
    </source>
</evidence>
<evidence type="ECO:0000256" key="1">
    <source>
        <dbReference type="ARBA" id="ARBA00004202"/>
    </source>
</evidence>
<evidence type="ECO:0000256" key="2">
    <source>
        <dbReference type="ARBA" id="ARBA00022448"/>
    </source>
</evidence>
<gene>
    <name evidence="8" type="primary">yjgE</name>
    <name evidence="8" type="ORF">Hs30E_17370</name>
</gene>
<dbReference type="InterPro" id="IPR027417">
    <property type="entry name" value="P-loop_NTPase"/>
</dbReference>
<dbReference type="RefSeq" id="WP_172209624.1">
    <property type="nucleotide sequence ID" value="NZ_BLLI01000063.1"/>
</dbReference>
<comment type="caution">
    <text evidence="8">The sequence shown here is derived from an EMBL/GenBank/DDBJ whole genome shotgun (WGS) entry which is preliminary data.</text>
</comment>
<dbReference type="InterPro" id="IPR003439">
    <property type="entry name" value="ABC_transporter-like_ATP-bd"/>
</dbReference>
<dbReference type="PANTHER" id="PTHR43166">
    <property type="entry name" value="AMINO ACID IMPORT ATP-BINDING PROTEIN"/>
    <property type="match status" value="1"/>
</dbReference>
<proteinExistence type="predicted"/>
<keyword evidence="4" id="KW-0547">Nucleotide-binding</keyword>
<evidence type="ECO:0000259" key="7">
    <source>
        <dbReference type="PROSITE" id="PS50893"/>
    </source>
</evidence>
<dbReference type="PROSITE" id="PS00211">
    <property type="entry name" value="ABC_TRANSPORTER_1"/>
    <property type="match status" value="1"/>
</dbReference>
<dbReference type="GO" id="GO:0015424">
    <property type="term" value="F:ABC-type amino acid transporter activity"/>
    <property type="evidence" value="ECO:0007669"/>
    <property type="project" value="InterPro"/>
</dbReference>
<keyword evidence="9" id="KW-1185">Reference proteome</keyword>
<sequence length="255" mass="28474">MTIKLSNLYKQFGDHIVLDNVSLDIEQGDVIALIGGSGAGKSTFLRSINYLETPNSGQVEIADLKIDYANISKADILKLRRQTAMVFQQFNLFERQTALENVMEGLVQVKKIPKKEAAEIAAKELEKVGLAERVDYYPKFLSGGQKQRVGLARALAMKPELLLLDEPTSALDPELVGEVQESIIQAAKAGQTMIIVSHEMDFVYHVATKVLFLEKGKIIEEGKPEDVFYAPKHPRTKEFLARHTKQLNLEMGSFL</sequence>
<keyword evidence="5 8" id="KW-0067">ATP-binding</keyword>
<evidence type="ECO:0000313" key="9">
    <source>
        <dbReference type="Proteomes" id="UP000480303"/>
    </source>
</evidence>
<accession>A0A6A0BEI3</accession>
<dbReference type="SMART" id="SM00382">
    <property type="entry name" value="AAA"/>
    <property type="match status" value="1"/>
</dbReference>
<dbReference type="InterPro" id="IPR003593">
    <property type="entry name" value="AAA+_ATPase"/>
</dbReference>
<dbReference type="AlphaFoldDB" id="A0A6A0BEI3"/>
<dbReference type="InterPro" id="IPR030679">
    <property type="entry name" value="ABC_ATPase_HisP-typ"/>
</dbReference>